<keyword evidence="2" id="KW-1003">Cell membrane</keyword>
<feature type="transmembrane region" description="Helical" evidence="7">
    <location>
        <begin position="379"/>
        <end position="405"/>
    </location>
</feature>
<sequence>MLFAPVALGLGIAAWFALPTPRDWLAAMLLGGALAVAALLASGLPRIVLAGFGLLFALGVGAAWLRAEQVRAPIMERTWRVLTIEATVDAVEARPAEGRTRLLLTDISDLPPGLTARVGIRSEAPPGVRPGARVALRASLSPPPGPNIPGGYHFARRAWFDGIGAVGYALSDVTVVAPAPERPGFVRRFQAFRSALTKRLQDGVGGREGGLAAALVTGDRGGIPEDVTEAMRDSGLAHLISISGLHIAVVVGGVLWSVRRLLALSERLALGTDIKLIAALAAAAAGIGYTLVAGAEVPTVRSCIAVLIVLVGLALGREAISLRLVAAGAMFILLVRPDYLLGPSFQLSFAAVTAIVALYESPLGRRFNAGKDAGRITRLWCGVLALFATGIASEFALTPIAIFHFNQMGLYGIAANIAAIPLTSFVILPLLGLSVFLGGIGLAAPVDWLLGYGVHALIRIAEITAAMPGAVSRLPAAPNWAFAVFIFGGIWLCLWHTRRRWLALLPLAIGTVGMVTAQPPDLIIDGEGRHLAVVRGGTVALLRPRAGDYVRSMWADASGEAASGDLDTIPEARCTPDACTARIVAGSRAWTLLATRSDLLIDRAAFEPACAAADIVVSNRRLPYWCAPRWLKLDRTRLAETGALSIWLEGPRIRTVAEEDGAHPWARHGPDPKRTSLLRRAPI</sequence>
<feature type="transmembrane region" description="Helical" evidence="7">
    <location>
        <begin position="236"/>
        <end position="256"/>
    </location>
</feature>
<proteinExistence type="predicted"/>
<evidence type="ECO:0000313" key="11">
    <source>
        <dbReference type="Proteomes" id="UP000566324"/>
    </source>
</evidence>
<evidence type="ECO:0000256" key="3">
    <source>
        <dbReference type="ARBA" id="ARBA00022692"/>
    </source>
</evidence>
<feature type="transmembrane region" description="Helical" evidence="7">
    <location>
        <begin position="47"/>
        <end position="67"/>
    </location>
</feature>
<feature type="transmembrane region" description="Helical" evidence="7">
    <location>
        <begin position="411"/>
        <end position="437"/>
    </location>
</feature>
<feature type="transmembrane region" description="Helical" evidence="7">
    <location>
        <begin position="276"/>
        <end position="297"/>
    </location>
</feature>
<evidence type="ECO:0000259" key="8">
    <source>
        <dbReference type="Pfam" id="PF03772"/>
    </source>
</evidence>
<dbReference type="GO" id="GO:0005886">
    <property type="term" value="C:plasma membrane"/>
    <property type="evidence" value="ECO:0007669"/>
    <property type="project" value="UniProtKB-SubCell"/>
</dbReference>
<comment type="subcellular location">
    <subcellularLocation>
        <location evidence="1">Cell membrane</location>
        <topology evidence="1">Multi-pass membrane protein</topology>
    </subcellularLocation>
</comment>
<feature type="transmembrane region" description="Helical" evidence="7">
    <location>
        <begin position="477"/>
        <end position="495"/>
    </location>
</feature>
<feature type="domain" description="DUF4131" evidence="9">
    <location>
        <begin position="24"/>
        <end position="170"/>
    </location>
</feature>
<dbReference type="AlphaFoldDB" id="A0A7W7AXZ9"/>
<dbReference type="PANTHER" id="PTHR30619">
    <property type="entry name" value="DNA INTERNALIZATION/COMPETENCE PROTEIN COMEC/REC2"/>
    <property type="match status" value="1"/>
</dbReference>
<dbReference type="InterPro" id="IPR052159">
    <property type="entry name" value="Competence_DNA_uptake"/>
</dbReference>
<keyword evidence="5 7" id="KW-0472">Membrane</keyword>
<evidence type="ECO:0000256" key="5">
    <source>
        <dbReference type="ARBA" id="ARBA00023136"/>
    </source>
</evidence>
<feature type="transmembrane region" description="Helical" evidence="7">
    <location>
        <begin position="449"/>
        <end position="471"/>
    </location>
</feature>
<feature type="region of interest" description="Disordered" evidence="6">
    <location>
        <begin position="660"/>
        <end position="683"/>
    </location>
</feature>
<comment type="caution">
    <text evidence="10">The sequence shown here is derived from an EMBL/GenBank/DDBJ whole genome shotgun (WGS) entry which is preliminary data.</text>
</comment>
<evidence type="ECO:0000256" key="2">
    <source>
        <dbReference type="ARBA" id="ARBA00022475"/>
    </source>
</evidence>
<dbReference type="Pfam" id="PF13567">
    <property type="entry name" value="DUF4131"/>
    <property type="match status" value="1"/>
</dbReference>
<keyword evidence="11" id="KW-1185">Reference proteome</keyword>
<accession>A0A7W7AXZ9</accession>
<dbReference type="Pfam" id="PF03772">
    <property type="entry name" value="Competence"/>
    <property type="match status" value="1"/>
</dbReference>
<evidence type="ECO:0000256" key="1">
    <source>
        <dbReference type="ARBA" id="ARBA00004651"/>
    </source>
</evidence>
<evidence type="ECO:0000259" key="9">
    <source>
        <dbReference type="Pfam" id="PF13567"/>
    </source>
</evidence>
<keyword evidence="3 7" id="KW-0812">Transmembrane</keyword>
<dbReference type="InterPro" id="IPR025405">
    <property type="entry name" value="DUF4131"/>
</dbReference>
<dbReference type="EMBL" id="JACHNZ010000001">
    <property type="protein sequence ID" value="MBB4630463.1"/>
    <property type="molecule type" value="Genomic_DNA"/>
</dbReference>
<feature type="compositionally biased region" description="Basic and acidic residues" evidence="6">
    <location>
        <begin position="660"/>
        <end position="674"/>
    </location>
</feature>
<feature type="transmembrane region" description="Helical" evidence="7">
    <location>
        <begin position="339"/>
        <end position="359"/>
    </location>
</feature>
<name>A0A7W7AXZ9_9SPHN</name>
<keyword evidence="4 7" id="KW-1133">Transmembrane helix</keyword>
<feature type="domain" description="ComEC/Rec2-related protein" evidence="8">
    <location>
        <begin position="215"/>
        <end position="498"/>
    </location>
</feature>
<evidence type="ECO:0000313" key="10">
    <source>
        <dbReference type="EMBL" id="MBB4630463.1"/>
    </source>
</evidence>
<dbReference type="RefSeq" id="WP_184063387.1">
    <property type="nucleotide sequence ID" value="NZ_JACHNZ010000001.1"/>
</dbReference>
<evidence type="ECO:0000256" key="4">
    <source>
        <dbReference type="ARBA" id="ARBA00022989"/>
    </source>
</evidence>
<dbReference type="PANTHER" id="PTHR30619:SF1">
    <property type="entry name" value="RECOMBINATION PROTEIN 2"/>
    <property type="match status" value="1"/>
</dbReference>
<feature type="transmembrane region" description="Helical" evidence="7">
    <location>
        <begin position="304"/>
        <end position="333"/>
    </location>
</feature>
<evidence type="ECO:0000256" key="6">
    <source>
        <dbReference type="SAM" id="MobiDB-lite"/>
    </source>
</evidence>
<dbReference type="Proteomes" id="UP000566324">
    <property type="component" value="Unassembled WGS sequence"/>
</dbReference>
<gene>
    <name evidence="10" type="ORF">GGQ98_000064</name>
</gene>
<dbReference type="NCBIfam" id="TIGR00360">
    <property type="entry name" value="ComEC_N-term"/>
    <property type="match status" value="1"/>
</dbReference>
<protein>
    <submittedName>
        <fullName evidence="10">Competence protein ComEC</fullName>
    </submittedName>
</protein>
<reference evidence="10 11" key="1">
    <citation type="submission" date="2020-08" db="EMBL/GenBank/DDBJ databases">
        <title>Genomic Encyclopedia of Type Strains, Phase IV (KMG-IV): sequencing the most valuable type-strain genomes for metagenomic binning, comparative biology and taxonomic classification.</title>
        <authorList>
            <person name="Goeker M."/>
        </authorList>
    </citation>
    <scope>NUCLEOTIDE SEQUENCE [LARGE SCALE GENOMIC DNA]</scope>
    <source>
        <strain evidence="10 11">DSM 17328</strain>
    </source>
</reference>
<dbReference type="InterPro" id="IPR004477">
    <property type="entry name" value="ComEC_N"/>
</dbReference>
<evidence type="ECO:0000256" key="7">
    <source>
        <dbReference type="SAM" id="Phobius"/>
    </source>
</evidence>
<organism evidence="10 11">
    <name type="scientific">Sphingosinicella soli</name>
    <dbReference type="NCBI Taxonomy" id="333708"/>
    <lineage>
        <taxon>Bacteria</taxon>
        <taxon>Pseudomonadati</taxon>
        <taxon>Pseudomonadota</taxon>
        <taxon>Alphaproteobacteria</taxon>
        <taxon>Sphingomonadales</taxon>
        <taxon>Sphingosinicellaceae</taxon>
        <taxon>Sphingosinicella</taxon>
    </lineage>
</organism>